<proteinExistence type="predicted"/>
<dbReference type="PANTHER" id="PTHR11851:SF226">
    <property type="entry name" value="CYTOCHROME B-C1 COMPLEX SUBUNIT 2, MITOCHONDRIAL"/>
    <property type="match status" value="1"/>
</dbReference>
<protein>
    <submittedName>
        <fullName evidence="3">Uncharacterized protein</fullName>
    </submittedName>
</protein>
<comment type="caution">
    <text evidence="3">The sequence shown here is derived from an EMBL/GenBank/DDBJ whole genome shotgun (WGS) entry which is preliminary data.</text>
</comment>
<dbReference type="InterPro" id="IPR050361">
    <property type="entry name" value="MPP/UQCRC_Complex"/>
</dbReference>
<dbReference type="Pfam" id="PF05193">
    <property type="entry name" value="Peptidase_M16_C"/>
    <property type="match status" value="1"/>
</dbReference>
<accession>A0A267GJF3</accession>
<feature type="domain" description="Peptidase M16 C-terminal" evidence="2">
    <location>
        <begin position="251"/>
        <end position="429"/>
    </location>
</feature>
<organism evidence="3 4">
    <name type="scientific">Macrostomum lignano</name>
    <dbReference type="NCBI Taxonomy" id="282301"/>
    <lineage>
        <taxon>Eukaryota</taxon>
        <taxon>Metazoa</taxon>
        <taxon>Spiralia</taxon>
        <taxon>Lophotrochozoa</taxon>
        <taxon>Platyhelminthes</taxon>
        <taxon>Rhabditophora</taxon>
        <taxon>Macrostomorpha</taxon>
        <taxon>Macrostomida</taxon>
        <taxon>Macrostomidae</taxon>
        <taxon>Macrostomum</taxon>
    </lineage>
</organism>
<keyword evidence="4" id="KW-1185">Reference proteome</keyword>
<dbReference type="Gene3D" id="3.30.830.10">
    <property type="entry name" value="Metalloenzyme, LuxS/M16 peptidase-like"/>
    <property type="match status" value="2"/>
</dbReference>
<dbReference type="PANTHER" id="PTHR11851">
    <property type="entry name" value="METALLOPROTEASE"/>
    <property type="match status" value="1"/>
</dbReference>
<evidence type="ECO:0000313" key="4">
    <source>
        <dbReference type="Proteomes" id="UP000215902"/>
    </source>
</evidence>
<dbReference type="InterPro" id="IPR011765">
    <property type="entry name" value="Pept_M16_N"/>
</dbReference>
<dbReference type="Pfam" id="PF00675">
    <property type="entry name" value="Peptidase_M16"/>
    <property type="match status" value="1"/>
</dbReference>
<name>A0A267GJF3_9PLAT</name>
<dbReference type="Proteomes" id="UP000215902">
    <property type="component" value="Unassembled WGS sequence"/>
</dbReference>
<dbReference type="EMBL" id="NIVC01000323">
    <property type="protein sequence ID" value="PAA85494.1"/>
    <property type="molecule type" value="Genomic_DNA"/>
</dbReference>
<dbReference type="InterPro" id="IPR007863">
    <property type="entry name" value="Peptidase_M16_C"/>
</dbReference>
<dbReference type="OrthoDB" id="6369905at2759"/>
<dbReference type="AlphaFoldDB" id="A0A267GJF3"/>
<reference evidence="3 4" key="1">
    <citation type="submission" date="2017-06" db="EMBL/GenBank/DDBJ databases">
        <title>A platform for efficient transgenesis in Macrostomum lignano, a flatworm model organism for stem cell research.</title>
        <authorList>
            <person name="Berezikov E."/>
        </authorList>
    </citation>
    <scope>NUCLEOTIDE SEQUENCE [LARGE SCALE GENOMIC DNA]</scope>
    <source>
        <strain evidence="3">DV1</strain>
        <tissue evidence="3">Whole organism</tissue>
    </source>
</reference>
<feature type="domain" description="Peptidase M16 N-terminal" evidence="1">
    <location>
        <begin position="108"/>
        <end position="245"/>
    </location>
</feature>
<dbReference type="STRING" id="282301.A0A267GJF3"/>
<gene>
    <name evidence="3" type="ORF">BOX15_Mlig005061g3</name>
</gene>
<dbReference type="GO" id="GO:0005739">
    <property type="term" value="C:mitochondrion"/>
    <property type="evidence" value="ECO:0007669"/>
    <property type="project" value="TreeGrafter"/>
</dbReference>
<evidence type="ECO:0000259" key="2">
    <source>
        <dbReference type="Pfam" id="PF05193"/>
    </source>
</evidence>
<dbReference type="SUPFAM" id="SSF63411">
    <property type="entry name" value="LuxS/MPP-like metallohydrolase"/>
    <property type="match status" value="2"/>
</dbReference>
<sequence>MNRLINFRSCARNIDDGTFFLCRRLAQTDTSMTLKSREHQKFSRMAEVDPEAEFSPDHSPAAKAVARANRVHLTLSHKPGVPLGEVEVERLVNGMLVASVPTEFPAYHVQLAVKAGPRYEEPWSSGASHVTRRMLGLASKPFRFAVNQNRTLQQVGANVEFRGLRELNAYSMSHYKFRDEAVDIAATAFAFASTQPAFYPWEIKRNAELIRSDLAHIRGSTAFLAERFHSVAYKTGLANSLFCPEHRVGEVNADVLEEYFAQFYTPDRFALVGVGLPMATMKDLAHKLCYLEPKQLPQAPASQWRGGECRYDNGNPTVQMLIGVEGRPLGSADSAAQTVLTALLCGGPGLLWDSGRLSPIGAAAASAVKSSAPCAVSGVNLQYSDSGVLGFHIVCGYEDAGSVAKAVAGAFRQLARSGVAEADVNSAKAVAGRLAAEAKLQPQDRLTELANRLLHSQPGPDGIPVVDDATDESAMAKVTAEQVNQLLKSLLKSSPAMASMGRLDTVPFKDELF</sequence>
<dbReference type="GO" id="GO:0046872">
    <property type="term" value="F:metal ion binding"/>
    <property type="evidence" value="ECO:0007669"/>
    <property type="project" value="InterPro"/>
</dbReference>
<evidence type="ECO:0000313" key="3">
    <source>
        <dbReference type="EMBL" id="PAA85494.1"/>
    </source>
</evidence>
<evidence type="ECO:0000259" key="1">
    <source>
        <dbReference type="Pfam" id="PF00675"/>
    </source>
</evidence>
<dbReference type="InterPro" id="IPR011249">
    <property type="entry name" value="Metalloenz_LuxS/M16"/>
</dbReference>